<evidence type="ECO:0000313" key="3">
    <source>
        <dbReference type="Proteomes" id="UP000315783"/>
    </source>
</evidence>
<dbReference type="EMBL" id="SPUK01000002">
    <property type="protein sequence ID" value="TQV99090.1"/>
    <property type="molecule type" value="Genomic_DNA"/>
</dbReference>
<accession>A0A545WBA3</accession>
<organism evidence="2 3">
    <name type="scientific">Cordyceps javanica</name>
    <dbReference type="NCBI Taxonomy" id="43265"/>
    <lineage>
        <taxon>Eukaryota</taxon>
        <taxon>Fungi</taxon>
        <taxon>Dikarya</taxon>
        <taxon>Ascomycota</taxon>
        <taxon>Pezizomycotina</taxon>
        <taxon>Sordariomycetes</taxon>
        <taxon>Hypocreomycetidae</taxon>
        <taxon>Hypocreales</taxon>
        <taxon>Cordycipitaceae</taxon>
        <taxon>Cordyceps</taxon>
    </lineage>
</organism>
<proteinExistence type="predicted"/>
<dbReference type="STRING" id="43265.A0A545WBA3"/>
<dbReference type="OrthoDB" id="1577640at2759"/>
<gene>
    <name evidence="2" type="ORF">IF1G_01305</name>
</gene>
<dbReference type="AlphaFoldDB" id="A0A545WBA3"/>
<reference evidence="2 3" key="1">
    <citation type="journal article" date="2019" name="Appl. Microbiol. Biotechnol.">
        <title>Genome sequence of Isaria javanica and comparative genome analysis insights into family S53 peptidase evolution in fungal entomopathogens.</title>
        <authorList>
            <person name="Lin R."/>
            <person name="Zhang X."/>
            <person name="Xin B."/>
            <person name="Zou M."/>
            <person name="Gao Y."/>
            <person name="Qin F."/>
            <person name="Hu Q."/>
            <person name="Xie B."/>
            <person name="Cheng X."/>
        </authorList>
    </citation>
    <scope>NUCLEOTIDE SEQUENCE [LARGE SCALE GENOMIC DNA]</scope>
    <source>
        <strain evidence="2 3">IJ1G</strain>
    </source>
</reference>
<name>A0A545WBA3_9HYPO</name>
<evidence type="ECO:0000313" key="2">
    <source>
        <dbReference type="EMBL" id="TQV99090.1"/>
    </source>
</evidence>
<comment type="caution">
    <text evidence="2">The sequence shown here is derived from an EMBL/GenBank/DDBJ whole genome shotgun (WGS) entry which is preliminary data.</text>
</comment>
<dbReference type="Proteomes" id="UP000315783">
    <property type="component" value="Unassembled WGS sequence"/>
</dbReference>
<feature type="compositionally biased region" description="Polar residues" evidence="1">
    <location>
        <begin position="1027"/>
        <end position="1042"/>
    </location>
</feature>
<keyword evidence="3" id="KW-1185">Reference proteome</keyword>
<evidence type="ECO:0000256" key="1">
    <source>
        <dbReference type="SAM" id="MobiDB-lite"/>
    </source>
</evidence>
<feature type="region of interest" description="Disordered" evidence="1">
    <location>
        <begin position="1002"/>
        <end position="1050"/>
    </location>
</feature>
<sequence>MASTRGISPLSKATEREASAALDFDYASQGRLLDSREIRLDMCERNGSDSRTKTVFDKHNLASLRQGSKSKDAAASHILQTPNPRSHLCQTDLEHHRDRYADSGNVERQSEMRLERDRSMQNSNSILDFSGNFQGKGPFEFSRSSLHAPESSQKQVKAWLAGPFPWSCYTFSDVQKLLETVQDSFLERHDLCTESQRPEASGGEAHDSHQARRALKESGWYFQFYKGHSCVKVKIYPKKLSRFAPIHAQKYPSLTGEDLFLLYLNKKYGLVRDTMRGINFASNQMEKIKKSLRGITATEMGRASVAVGIEWPLRHFLQSQFVDSTSRKQPFRSLITLTGSLADAQALTAGEYLSQTWPSIADKILQLLPKSLEPNLSYASLRQASVGLDTDVKVWYQKDHILINGVGDRDVITQVLQAFVWISCTARAVPAVKGVWESIPIFSRVRAIKTQPGTQTFVTHFLTRPIPPTTQQGRCWQHMFQGAVLATGFPISRRPCKELGLEMPLNMMTELAGSHRVTEWDDKIFIKGYSTMLVAIKSTANIIIWHYYYARPGKRVSHMDCKQQAAKVSMARFGVRRHIVGWCSSSKYCAGSPDANYNIRGTQLPRPAAGLFLDKVSISTGSTITGGATLTPGVKELPPHLARHGTTPKLRWLSRKYVVFWDEEAKRGWLVNGTSALLHIVRASLAHYEKDDFSPSFMFDARKMNNMTHNQYRYNTAIGVLIDQGNQALAIYPDSITQRRETCTESGHTTHTQTSGYFLFGDLVQQHLCTLEQIVDFHSHLAGRDGINLRIRARKHLEGWDFADLAKDYDPMPRVATIPTLGYGWVDFVRAIGAITLFGRGFGELIQPANSSTGSMCGRWNSLPPEDYLLAADVADLTAIMEQYGDAYAVPRELARSVLWHSPADTYAACPCKRPRGKQGQTAYHVSPIQVLLPSCSRARGRVPLAGSQVELEQGGAVVFGHNAVFGYRWPEKGTDEVPAKDFLVPLRNMLPVRLFPRAQVEAGASPDSSDTDTMSRLDADEVMVSSELSSATTMEESSKATPATLAESL</sequence>
<protein>
    <submittedName>
        <fullName evidence="2">Pfs domain-containing protein</fullName>
    </submittedName>
</protein>